<feature type="transmembrane region" description="Helical" evidence="12">
    <location>
        <begin position="469"/>
        <end position="489"/>
    </location>
</feature>
<dbReference type="Gene3D" id="1.20.1070.10">
    <property type="entry name" value="Rhodopsin 7-helix transmembrane proteins"/>
    <property type="match status" value="1"/>
</dbReference>
<dbReference type="InterPro" id="IPR032675">
    <property type="entry name" value="LRR_dom_sf"/>
</dbReference>
<proteinExistence type="predicted"/>
<sequence length="582" mass="63913">MSTDCQHQQSGAFERCAEGAVIYARHRLSAPAEGGGACECCDICTSRILINCPSLNSIGPGVFSLFHSLDVLRITKTGLSSVPDFSMFETRTKAQNSSMFEIRVQNNMLTAIEDGAFKGAVITRLLCKNNFHLKQLGKLAFSGIQEFHYLDLSRSEISELPTEGLINIRQLVLERTPSLKTFPSVFKFSEISVARLTYEHHCCAFRHVLLTLSLSTLTHVVLTLSLSTLRHASKQDPVESSHMEQTGHTSACAAHMSPQPSPPAPVLPELASRLRRSVERLGQLAGALASSLWFPLVRRERGPGPRPRVGVVEGRDGESREESGALAPPTASSNSKQGHWHDKPQADNGTTKWVTCGNFSSPKDYSHVTCTPRPNPFNPCEDVMGYEWLRLFVWLVLLAALGGNLVVMVVLLSARSKLTVPKFLMCNLSFADFLMGLYLLLIASVDVHFLGEYFTHAVSWQNDGGCQVAGFLTVFSSELSVFVLTVITLERWYAISQAIHVNKRLRMRQATCLMLAGWLYASSLAVLPLLGVSGYGAVSICLPMEANDSLDIVYITLLLVFNGIAFTAICGCYISMFLKVNS</sequence>
<accession>A0A3S0Z3V6</accession>
<dbReference type="GO" id="GO:0016500">
    <property type="term" value="F:protein-hormone receptor activity"/>
    <property type="evidence" value="ECO:0007669"/>
    <property type="project" value="InterPro"/>
</dbReference>
<dbReference type="GO" id="GO:0007189">
    <property type="term" value="P:adenylate cyclase-activating G protein-coupled receptor signaling pathway"/>
    <property type="evidence" value="ECO:0007669"/>
    <property type="project" value="TreeGrafter"/>
</dbReference>
<feature type="compositionally biased region" description="Basic and acidic residues" evidence="11">
    <location>
        <begin position="313"/>
        <end position="323"/>
    </location>
</feature>
<dbReference type="InterPro" id="IPR017452">
    <property type="entry name" value="GPCR_Rhodpsn_7TM"/>
</dbReference>
<feature type="domain" description="G-protein coupled receptors family 1 profile" evidence="13">
    <location>
        <begin position="403"/>
        <end position="582"/>
    </location>
</feature>
<keyword evidence="8 12" id="KW-0472">Membrane</keyword>
<keyword evidence="5" id="KW-0677">Repeat</keyword>
<feature type="transmembrane region" description="Helical" evidence="12">
    <location>
        <begin position="552"/>
        <end position="578"/>
    </location>
</feature>
<feature type="region of interest" description="Disordered" evidence="11">
    <location>
        <begin position="235"/>
        <end position="263"/>
    </location>
</feature>
<dbReference type="PRINTS" id="PR00373">
    <property type="entry name" value="GLYCHORMONER"/>
</dbReference>
<evidence type="ECO:0000256" key="1">
    <source>
        <dbReference type="ARBA" id="ARBA00004651"/>
    </source>
</evidence>
<gene>
    <name evidence="14" type="ORF">EGW08_023463</name>
</gene>
<organism evidence="14 15">
    <name type="scientific">Elysia chlorotica</name>
    <name type="common">Eastern emerald elysia</name>
    <name type="synonym">Sea slug</name>
    <dbReference type="NCBI Taxonomy" id="188477"/>
    <lineage>
        <taxon>Eukaryota</taxon>
        <taxon>Metazoa</taxon>
        <taxon>Spiralia</taxon>
        <taxon>Lophotrochozoa</taxon>
        <taxon>Mollusca</taxon>
        <taxon>Gastropoda</taxon>
        <taxon>Heterobranchia</taxon>
        <taxon>Euthyneura</taxon>
        <taxon>Panpulmonata</taxon>
        <taxon>Sacoglossa</taxon>
        <taxon>Placobranchoidea</taxon>
        <taxon>Plakobranchidae</taxon>
        <taxon>Elysia</taxon>
    </lineage>
</organism>
<keyword evidence="4 12" id="KW-0812">Transmembrane</keyword>
<dbReference type="Gene3D" id="3.80.10.10">
    <property type="entry name" value="Ribonuclease Inhibitor"/>
    <property type="match status" value="1"/>
</dbReference>
<evidence type="ECO:0000256" key="3">
    <source>
        <dbReference type="ARBA" id="ARBA00022614"/>
    </source>
</evidence>
<dbReference type="SUPFAM" id="SSF52058">
    <property type="entry name" value="L domain-like"/>
    <property type="match status" value="1"/>
</dbReference>
<feature type="region of interest" description="Disordered" evidence="11">
    <location>
        <begin position="303"/>
        <end position="348"/>
    </location>
</feature>
<dbReference type="InterPro" id="IPR002131">
    <property type="entry name" value="Gphrmn_rcpt_fam"/>
</dbReference>
<keyword evidence="2" id="KW-1003">Cell membrane</keyword>
<feature type="transmembrane region" description="Helical" evidence="12">
    <location>
        <begin position="391"/>
        <end position="412"/>
    </location>
</feature>
<reference evidence="14 15" key="1">
    <citation type="submission" date="2019-01" db="EMBL/GenBank/DDBJ databases">
        <title>A draft genome assembly of the solar-powered sea slug Elysia chlorotica.</title>
        <authorList>
            <person name="Cai H."/>
            <person name="Li Q."/>
            <person name="Fang X."/>
            <person name="Li J."/>
            <person name="Curtis N.E."/>
            <person name="Altenburger A."/>
            <person name="Shibata T."/>
            <person name="Feng M."/>
            <person name="Maeda T."/>
            <person name="Schwartz J.A."/>
            <person name="Shigenobu S."/>
            <person name="Lundholm N."/>
            <person name="Nishiyama T."/>
            <person name="Yang H."/>
            <person name="Hasebe M."/>
            <person name="Li S."/>
            <person name="Pierce S.K."/>
            <person name="Wang J."/>
        </authorList>
    </citation>
    <scope>NUCLEOTIDE SEQUENCE [LARGE SCALE GENOMIC DNA]</scope>
    <source>
        <strain evidence="14">EC2010</strain>
        <tissue evidence="14">Whole organism of an adult</tissue>
    </source>
</reference>
<evidence type="ECO:0000256" key="12">
    <source>
        <dbReference type="SAM" id="Phobius"/>
    </source>
</evidence>
<keyword evidence="9" id="KW-0675">Receptor</keyword>
<dbReference type="InterPro" id="IPR000276">
    <property type="entry name" value="GPCR_Rhodpsn"/>
</dbReference>
<evidence type="ECO:0000256" key="9">
    <source>
        <dbReference type="ARBA" id="ARBA00023170"/>
    </source>
</evidence>
<dbReference type="GO" id="GO:0009755">
    <property type="term" value="P:hormone-mediated signaling pathway"/>
    <property type="evidence" value="ECO:0007669"/>
    <property type="project" value="TreeGrafter"/>
</dbReference>
<keyword evidence="3" id="KW-0433">Leucine-rich repeat</keyword>
<dbReference type="Proteomes" id="UP000271974">
    <property type="component" value="Unassembled WGS sequence"/>
</dbReference>
<comment type="caution">
    <text evidence="14">The sequence shown here is derived from an EMBL/GenBank/DDBJ whole genome shotgun (WGS) entry which is preliminary data.</text>
</comment>
<keyword evidence="6 12" id="KW-1133">Transmembrane helix</keyword>
<dbReference type="Pfam" id="PF00001">
    <property type="entry name" value="7tm_1"/>
    <property type="match status" value="1"/>
</dbReference>
<feature type="transmembrane region" description="Helical" evidence="12">
    <location>
        <begin position="424"/>
        <end position="449"/>
    </location>
</feature>
<dbReference type="GO" id="GO:0005886">
    <property type="term" value="C:plasma membrane"/>
    <property type="evidence" value="ECO:0007669"/>
    <property type="project" value="UniProtKB-SubCell"/>
</dbReference>
<evidence type="ECO:0000256" key="2">
    <source>
        <dbReference type="ARBA" id="ARBA00022475"/>
    </source>
</evidence>
<dbReference type="PROSITE" id="PS00237">
    <property type="entry name" value="G_PROTEIN_RECEP_F1_1"/>
    <property type="match status" value="1"/>
</dbReference>
<evidence type="ECO:0000256" key="11">
    <source>
        <dbReference type="SAM" id="MobiDB-lite"/>
    </source>
</evidence>
<dbReference type="STRING" id="188477.A0A3S0Z3V6"/>
<keyword evidence="15" id="KW-1185">Reference proteome</keyword>
<keyword evidence="7" id="KW-0297">G-protein coupled receptor</keyword>
<feature type="transmembrane region" description="Helical" evidence="12">
    <location>
        <begin position="510"/>
        <end position="532"/>
    </location>
</feature>
<evidence type="ECO:0000256" key="4">
    <source>
        <dbReference type="ARBA" id="ARBA00022692"/>
    </source>
</evidence>
<evidence type="ECO:0000256" key="6">
    <source>
        <dbReference type="ARBA" id="ARBA00022989"/>
    </source>
</evidence>
<evidence type="ECO:0000259" key="13">
    <source>
        <dbReference type="PROSITE" id="PS50262"/>
    </source>
</evidence>
<evidence type="ECO:0000256" key="8">
    <source>
        <dbReference type="ARBA" id="ARBA00023136"/>
    </source>
</evidence>
<dbReference type="SUPFAM" id="SSF81321">
    <property type="entry name" value="Family A G protein-coupled receptor-like"/>
    <property type="match status" value="1"/>
</dbReference>
<dbReference type="GO" id="GO:0008528">
    <property type="term" value="F:G protein-coupled peptide receptor activity"/>
    <property type="evidence" value="ECO:0007669"/>
    <property type="project" value="TreeGrafter"/>
</dbReference>
<evidence type="ECO:0000256" key="7">
    <source>
        <dbReference type="ARBA" id="ARBA00023040"/>
    </source>
</evidence>
<dbReference type="AlphaFoldDB" id="A0A3S0Z3V6"/>
<dbReference type="PROSITE" id="PS50262">
    <property type="entry name" value="G_PROTEIN_RECEP_F1_2"/>
    <property type="match status" value="1"/>
</dbReference>
<dbReference type="PANTHER" id="PTHR24372">
    <property type="entry name" value="GLYCOPROTEIN HORMONE RECEPTOR"/>
    <property type="match status" value="1"/>
</dbReference>
<dbReference type="OrthoDB" id="5981530at2759"/>
<name>A0A3S0Z3V6_ELYCH</name>
<protein>
    <recommendedName>
        <fullName evidence="13">G-protein coupled receptors family 1 profile domain-containing protein</fullName>
    </recommendedName>
</protein>
<evidence type="ECO:0000313" key="14">
    <source>
        <dbReference type="EMBL" id="RUS68774.1"/>
    </source>
</evidence>
<dbReference type="EMBL" id="RQTK01002020">
    <property type="protein sequence ID" value="RUS68774.1"/>
    <property type="molecule type" value="Genomic_DNA"/>
</dbReference>
<dbReference type="PRINTS" id="PR00237">
    <property type="entry name" value="GPCRRHODOPSN"/>
</dbReference>
<evidence type="ECO:0000256" key="5">
    <source>
        <dbReference type="ARBA" id="ARBA00022737"/>
    </source>
</evidence>
<comment type="subcellular location">
    <subcellularLocation>
        <location evidence="1">Cell membrane</location>
        <topology evidence="1">Multi-pass membrane protein</topology>
    </subcellularLocation>
</comment>
<evidence type="ECO:0000313" key="15">
    <source>
        <dbReference type="Proteomes" id="UP000271974"/>
    </source>
</evidence>
<dbReference type="PANTHER" id="PTHR24372:SF74">
    <property type="entry name" value="LP13728P"/>
    <property type="match status" value="1"/>
</dbReference>
<evidence type="ECO:0000256" key="10">
    <source>
        <dbReference type="ARBA" id="ARBA00023224"/>
    </source>
</evidence>
<keyword evidence="10" id="KW-0807">Transducer</keyword>